<dbReference type="PANTHER" id="PTHR24171">
    <property type="entry name" value="ANKYRIN REPEAT DOMAIN-CONTAINING PROTEIN 39-RELATED"/>
    <property type="match status" value="1"/>
</dbReference>
<feature type="repeat" description="ANK" evidence="3">
    <location>
        <begin position="448"/>
        <end position="480"/>
    </location>
</feature>
<keyword evidence="1" id="KW-0677">Repeat</keyword>
<dbReference type="PROSITE" id="PS50088">
    <property type="entry name" value="ANK_REPEAT"/>
    <property type="match status" value="2"/>
</dbReference>
<dbReference type="InterPro" id="IPR036770">
    <property type="entry name" value="Ankyrin_rpt-contain_sf"/>
</dbReference>
<accession>A0A9N9LSC2</accession>
<sequence length="509" mass="57034">MSIRDCSLASEDPSDRISYQLKTHVLTEKGLETEGNIWAMTERIGLLSLFNTLKFPKGEGDRLKSIFLRVEVSNGNIDAKLRDDIEELAIWATWSVIRCLHASTKYHHLVMVMYDWFKCFATINIGPKTSVVGENEIVRFDDTLSSDCFQANGSGIECFWILNRFFKHGCIYAGRLENADPDGPLTAVFDCDSPEDIFTPLIISLSDSVKLRQEPVSFIVVKQESSTQQQCCLAWNINSDSTQAPFGADMRREPEEDQTVGKLLEENNEFQLDLPTLDKTPLRLPLKSGMPSHPYESTTHCSACDCSIVNTDYRACKACDVTICNICHLKGLGCAKAHEPRHMIVLETLELPVECSLYICIFQKNLPALKRLLQLRYIKYTAKDKKLLDIATIPENAEYLRALLDAGLVHIVDDLGKTALHRAAEEGKLAIVNVLLEAQSDTTTQDNFGETPLHYAAENGHLAVVQCLCEHVVQGDIRDRSNRSAYICANSNNHAMVCEYLESQGLAYL</sequence>
<keyword evidence="2 3" id="KW-0040">ANK repeat</keyword>
<organism evidence="4 5">
    <name type="scientific">Hymenoscyphus albidus</name>
    <dbReference type="NCBI Taxonomy" id="595503"/>
    <lineage>
        <taxon>Eukaryota</taxon>
        <taxon>Fungi</taxon>
        <taxon>Dikarya</taxon>
        <taxon>Ascomycota</taxon>
        <taxon>Pezizomycotina</taxon>
        <taxon>Leotiomycetes</taxon>
        <taxon>Helotiales</taxon>
        <taxon>Helotiaceae</taxon>
        <taxon>Hymenoscyphus</taxon>
    </lineage>
</organism>
<feature type="repeat" description="ANK" evidence="3">
    <location>
        <begin position="415"/>
        <end position="447"/>
    </location>
</feature>
<dbReference type="SMART" id="SM00248">
    <property type="entry name" value="ANK"/>
    <property type="match status" value="2"/>
</dbReference>
<dbReference type="SUPFAM" id="SSF48403">
    <property type="entry name" value="Ankyrin repeat"/>
    <property type="match status" value="1"/>
</dbReference>
<dbReference type="Proteomes" id="UP000701801">
    <property type="component" value="Unassembled WGS sequence"/>
</dbReference>
<comment type="caution">
    <text evidence="4">The sequence shown here is derived from an EMBL/GenBank/DDBJ whole genome shotgun (WGS) entry which is preliminary data.</text>
</comment>
<gene>
    <name evidence="4" type="ORF">HYALB_00009622</name>
</gene>
<keyword evidence="5" id="KW-1185">Reference proteome</keyword>
<dbReference type="Gene3D" id="1.25.40.20">
    <property type="entry name" value="Ankyrin repeat-containing domain"/>
    <property type="match status" value="1"/>
</dbReference>
<dbReference type="Pfam" id="PF13637">
    <property type="entry name" value="Ank_4"/>
    <property type="match status" value="1"/>
</dbReference>
<evidence type="ECO:0000256" key="2">
    <source>
        <dbReference type="ARBA" id="ARBA00023043"/>
    </source>
</evidence>
<dbReference type="OrthoDB" id="3439046at2759"/>
<evidence type="ECO:0000313" key="5">
    <source>
        <dbReference type="Proteomes" id="UP000701801"/>
    </source>
</evidence>
<evidence type="ECO:0000313" key="4">
    <source>
        <dbReference type="EMBL" id="CAG8977677.1"/>
    </source>
</evidence>
<dbReference type="EMBL" id="CAJVRM010000229">
    <property type="protein sequence ID" value="CAG8977677.1"/>
    <property type="molecule type" value="Genomic_DNA"/>
</dbReference>
<reference evidence="4" key="1">
    <citation type="submission" date="2021-07" db="EMBL/GenBank/DDBJ databases">
        <authorList>
            <person name="Durling M."/>
        </authorList>
    </citation>
    <scope>NUCLEOTIDE SEQUENCE</scope>
</reference>
<proteinExistence type="predicted"/>
<protein>
    <submittedName>
        <fullName evidence="4">Uncharacterized protein</fullName>
    </submittedName>
</protein>
<dbReference type="PROSITE" id="PS50297">
    <property type="entry name" value="ANK_REP_REGION"/>
    <property type="match status" value="2"/>
</dbReference>
<dbReference type="InterPro" id="IPR002110">
    <property type="entry name" value="Ankyrin_rpt"/>
</dbReference>
<dbReference type="AlphaFoldDB" id="A0A9N9LSC2"/>
<name>A0A9N9LSC2_9HELO</name>
<evidence type="ECO:0000256" key="3">
    <source>
        <dbReference type="PROSITE-ProRule" id="PRU00023"/>
    </source>
</evidence>
<evidence type="ECO:0000256" key="1">
    <source>
        <dbReference type="ARBA" id="ARBA00022737"/>
    </source>
</evidence>